<evidence type="ECO:0000256" key="3">
    <source>
        <dbReference type="SAM" id="MobiDB-lite"/>
    </source>
</evidence>
<comment type="subunit">
    <text evidence="2">Interacts with 100S ribosomes.</text>
</comment>
<sequence length="232" mass="26126">MELTVTGRKRDVSERFRSHLEDKLDKIPQLAPRVRRTEVVMTHEANPRQAKESERCEITCHVNRQVVRAEAAADDEYAAVDLALSKLTERLRRLNDKRRISHTGKHRLPSVAEATRGLPTELLAGSADEEPRAQSTEEALDEDLQTEGNSPIEIREKVHPSTPMTVGQALSHMELIGHDFFLYHDVDSDQPSVVYRRRGWSYGVLRLDLNGTSPAEGEQDDDRAPESDAVAS</sequence>
<organism evidence="5 6">
    <name type="scientific">Ornithinimicrobium kibberense</name>
    <dbReference type="NCBI Taxonomy" id="282060"/>
    <lineage>
        <taxon>Bacteria</taxon>
        <taxon>Bacillati</taxon>
        <taxon>Actinomycetota</taxon>
        <taxon>Actinomycetes</taxon>
        <taxon>Micrococcales</taxon>
        <taxon>Ornithinimicrobiaceae</taxon>
        <taxon>Ornithinimicrobium</taxon>
    </lineage>
</organism>
<evidence type="ECO:0000259" key="4">
    <source>
        <dbReference type="Pfam" id="PF16321"/>
    </source>
</evidence>
<comment type="caution">
    <text evidence="5">The sequence shown here is derived from an EMBL/GenBank/DDBJ whole genome shotgun (WGS) entry which is preliminary data.</text>
</comment>
<keyword evidence="6" id="KW-1185">Reference proteome</keyword>
<comment type="subcellular location">
    <subcellularLocation>
        <location evidence="2">Cytoplasm</location>
    </subcellularLocation>
</comment>
<evidence type="ECO:0000313" key="6">
    <source>
        <dbReference type="Proteomes" id="UP001589613"/>
    </source>
</evidence>
<dbReference type="Gene3D" id="3.30.160.100">
    <property type="entry name" value="Ribosome hibernation promotion factor-like"/>
    <property type="match status" value="1"/>
</dbReference>
<evidence type="ECO:0000256" key="1">
    <source>
        <dbReference type="ARBA" id="ARBA00022845"/>
    </source>
</evidence>
<name>A0ABV5V1X6_9MICO</name>
<accession>A0ABV5V1X6</accession>
<evidence type="ECO:0000256" key="2">
    <source>
        <dbReference type="HAMAP-Rule" id="MF_00839"/>
    </source>
</evidence>
<dbReference type="EMBL" id="JBHMAX010000014">
    <property type="protein sequence ID" value="MFB9731813.1"/>
    <property type="molecule type" value="Genomic_DNA"/>
</dbReference>
<dbReference type="PANTHER" id="PTHR33231:SF1">
    <property type="entry name" value="30S RIBOSOMAL PROTEIN"/>
    <property type="match status" value="1"/>
</dbReference>
<feature type="region of interest" description="Disordered" evidence="3">
    <location>
        <begin position="123"/>
        <end position="154"/>
    </location>
</feature>
<dbReference type="InterPro" id="IPR050574">
    <property type="entry name" value="HPF/YfiA_ribosome-assoc"/>
</dbReference>
<dbReference type="Gene3D" id="3.30.505.50">
    <property type="entry name" value="Sigma 54 modulation/S30EA ribosomal protein, C-terminal domain"/>
    <property type="match status" value="1"/>
</dbReference>
<keyword evidence="1 2" id="KW-0810">Translation regulation</keyword>
<dbReference type="CDD" id="cd00552">
    <property type="entry name" value="RaiA"/>
    <property type="match status" value="1"/>
</dbReference>
<comment type="function">
    <text evidence="2">Required for dimerization of active 70S ribosomes into 100S ribosomes in stationary phase; 100S ribosomes are translationally inactive and sometimes present during exponential growth.</text>
</comment>
<comment type="similarity">
    <text evidence="2">Belongs to the HPF/YfiA ribosome-associated protein family. Long HPF subfamily.</text>
</comment>
<feature type="region of interest" description="Disordered" evidence="3">
    <location>
        <begin position="211"/>
        <end position="232"/>
    </location>
</feature>
<dbReference type="NCBIfam" id="TIGR00741">
    <property type="entry name" value="yfiA"/>
    <property type="match status" value="1"/>
</dbReference>
<dbReference type="RefSeq" id="WP_141338188.1">
    <property type="nucleotide sequence ID" value="NZ_JBHMAX010000014.1"/>
</dbReference>
<dbReference type="InterPro" id="IPR003489">
    <property type="entry name" value="RHF/RaiA"/>
</dbReference>
<dbReference type="InterPro" id="IPR032528">
    <property type="entry name" value="Ribosom_S30AE_C"/>
</dbReference>
<dbReference type="InterPro" id="IPR038416">
    <property type="entry name" value="Ribosom_S30AE_C_sf"/>
</dbReference>
<evidence type="ECO:0000313" key="5">
    <source>
        <dbReference type="EMBL" id="MFB9731813.1"/>
    </source>
</evidence>
<keyword evidence="2" id="KW-0963">Cytoplasm</keyword>
<dbReference type="Pfam" id="PF02482">
    <property type="entry name" value="Ribosomal_S30AE"/>
    <property type="match status" value="1"/>
</dbReference>
<dbReference type="InterPro" id="IPR034694">
    <property type="entry name" value="HPF_long/plastid"/>
</dbReference>
<gene>
    <name evidence="2 5" type="primary">hpf</name>
    <name evidence="5" type="ORF">ACFFN0_07145</name>
</gene>
<dbReference type="SUPFAM" id="SSF69754">
    <property type="entry name" value="Ribosome binding protein Y (YfiA homologue)"/>
    <property type="match status" value="1"/>
</dbReference>
<dbReference type="InterPro" id="IPR036567">
    <property type="entry name" value="RHF-like"/>
</dbReference>
<dbReference type="HAMAP" id="MF_00839">
    <property type="entry name" value="HPF"/>
    <property type="match status" value="1"/>
</dbReference>
<reference evidence="5 6" key="1">
    <citation type="submission" date="2024-09" db="EMBL/GenBank/DDBJ databases">
        <authorList>
            <person name="Sun Q."/>
            <person name="Mori K."/>
        </authorList>
    </citation>
    <scope>NUCLEOTIDE SEQUENCE [LARGE SCALE GENOMIC DNA]</scope>
    <source>
        <strain evidence="5 6">JCM 12763</strain>
    </source>
</reference>
<dbReference type="Pfam" id="PF16321">
    <property type="entry name" value="Ribosom_S30AE_C"/>
    <property type="match status" value="1"/>
</dbReference>
<protein>
    <recommendedName>
        <fullName evidence="2">Ribosome hibernation promoting factor</fullName>
        <shortName evidence="2">HPF</shortName>
    </recommendedName>
</protein>
<dbReference type="PANTHER" id="PTHR33231">
    <property type="entry name" value="30S RIBOSOMAL PROTEIN"/>
    <property type="match status" value="1"/>
</dbReference>
<proteinExistence type="inferred from homology"/>
<dbReference type="Proteomes" id="UP001589613">
    <property type="component" value="Unassembled WGS sequence"/>
</dbReference>
<feature type="domain" description="Sigma 54 modulation/S30EA ribosomal protein C-terminal" evidence="4">
    <location>
        <begin position="154"/>
        <end position="204"/>
    </location>
</feature>